<evidence type="ECO:0000313" key="5">
    <source>
        <dbReference type="EMBL" id="TQV88383.1"/>
    </source>
</evidence>
<feature type="domain" description="HTH asnC-type" evidence="4">
    <location>
        <begin position="1"/>
        <end position="62"/>
    </location>
</feature>
<evidence type="ECO:0000313" key="6">
    <source>
        <dbReference type="Proteomes" id="UP000315439"/>
    </source>
</evidence>
<evidence type="ECO:0000259" key="4">
    <source>
        <dbReference type="PROSITE" id="PS50956"/>
    </source>
</evidence>
<dbReference type="CDD" id="cd00090">
    <property type="entry name" value="HTH_ARSR"/>
    <property type="match status" value="1"/>
</dbReference>
<dbReference type="Proteomes" id="UP000315439">
    <property type="component" value="Unassembled WGS sequence"/>
</dbReference>
<keyword evidence="1" id="KW-0805">Transcription regulation</keyword>
<dbReference type="SUPFAM" id="SSF54909">
    <property type="entry name" value="Dimeric alpha+beta barrel"/>
    <property type="match status" value="1"/>
</dbReference>
<dbReference type="InterPro" id="IPR036390">
    <property type="entry name" value="WH_DNA-bd_sf"/>
</dbReference>
<proteinExistence type="predicted"/>
<dbReference type="SMART" id="SM00344">
    <property type="entry name" value="HTH_ASNC"/>
    <property type="match status" value="1"/>
</dbReference>
<dbReference type="GO" id="GO:0005829">
    <property type="term" value="C:cytosol"/>
    <property type="evidence" value="ECO:0007669"/>
    <property type="project" value="TreeGrafter"/>
</dbReference>
<sequence>MDTISWKIIEILQQNARISFADLGKAVHLSAPAVAERVKKLEEAGVITGYRANIDLEKVGYPINAMVQVRVFIGKEAEFVKFTKTRQEVLKCYNVTGEKAYMLKVAVQSMSQLDAMLEDFSTLSETNSMIILSTPIDASIIKGKEKSLKI</sequence>
<dbReference type="InterPro" id="IPR000485">
    <property type="entry name" value="AsnC-type_HTH_dom"/>
</dbReference>
<dbReference type="GO" id="GO:0006355">
    <property type="term" value="P:regulation of DNA-templated transcription"/>
    <property type="evidence" value="ECO:0007669"/>
    <property type="project" value="UniProtKB-ARBA"/>
</dbReference>
<dbReference type="Pfam" id="PF13404">
    <property type="entry name" value="HTH_AsnC-type"/>
    <property type="match status" value="1"/>
</dbReference>
<dbReference type="Gene3D" id="3.30.70.920">
    <property type="match status" value="1"/>
</dbReference>
<dbReference type="OrthoDB" id="5476at2"/>
<dbReference type="RefSeq" id="WP_142892891.1">
    <property type="nucleotide sequence ID" value="NZ_ML660162.1"/>
</dbReference>
<dbReference type="GO" id="GO:0043200">
    <property type="term" value="P:response to amino acid"/>
    <property type="evidence" value="ECO:0007669"/>
    <property type="project" value="TreeGrafter"/>
</dbReference>
<accession>A0A545UG56</accession>
<dbReference type="InterPro" id="IPR011991">
    <property type="entry name" value="ArsR-like_HTH"/>
</dbReference>
<evidence type="ECO:0000256" key="2">
    <source>
        <dbReference type="ARBA" id="ARBA00023125"/>
    </source>
</evidence>
<dbReference type="InterPro" id="IPR019888">
    <property type="entry name" value="Tscrpt_reg_AsnC-like"/>
</dbReference>
<dbReference type="AlphaFoldDB" id="A0A545UG56"/>
<dbReference type="Pfam" id="PF01037">
    <property type="entry name" value="AsnC_trans_reg"/>
    <property type="match status" value="1"/>
</dbReference>
<evidence type="ECO:0000256" key="1">
    <source>
        <dbReference type="ARBA" id="ARBA00023015"/>
    </source>
</evidence>
<keyword evidence="2" id="KW-0238">DNA-binding</keyword>
<name>A0A545UG56_9GAMM</name>
<dbReference type="FunFam" id="1.10.10.10:FF:000186">
    <property type="entry name" value="AsnC family transcriptional regulator"/>
    <property type="match status" value="1"/>
</dbReference>
<gene>
    <name evidence="5" type="ORF">FLL46_07620</name>
</gene>
<protein>
    <submittedName>
        <fullName evidence="5">Lrp/AsnC family transcriptional regulator</fullName>
    </submittedName>
</protein>
<evidence type="ECO:0000256" key="3">
    <source>
        <dbReference type="ARBA" id="ARBA00023163"/>
    </source>
</evidence>
<dbReference type="InterPro" id="IPR036388">
    <property type="entry name" value="WH-like_DNA-bd_sf"/>
</dbReference>
<dbReference type="PROSITE" id="PS50956">
    <property type="entry name" value="HTH_ASNC_2"/>
    <property type="match status" value="1"/>
</dbReference>
<dbReference type="GO" id="GO:0043565">
    <property type="term" value="F:sequence-specific DNA binding"/>
    <property type="evidence" value="ECO:0007669"/>
    <property type="project" value="InterPro"/>
</dbReference>
<dbReference type="SUPFAM" id="SSF46785">
    <property type="entry name" value="Winged helix' DNA-binding domain"/>
    <property type="match status" value="1"/>
</dbReference>
<dbReference type="PRINTS" id="PR00033">
    <property type="entry name" value="HTHASNC"/>
</dbReference>
<organism evidence="5 6">
    <name type="scientific">Aliikangiella coralliicola</name>
    <dbReference type="NCBI Taxonomy" id="2592383"/>
    <lineage>
        <taxon>Bacteria</taxon>
        <taxon>Pseudomonadati</taxon>
        <taxon>Pseudomonadota</taxon>
        <taxon>Gammaproteobacteria</taxon>
        <taxon>Oceanospirillales</taxon>
        <taxon>Pleioneaceae</taxon>
        <taxon>Aliikangiella</taxon>
    </lineage>
</organism>
<dbReference type="InterPro" id="IPR019887">
    <property type="entry name" value="Tscrpt_reg_AsnC/Lrp_C"/>
</dbReference>
<dbReference type="PANTHER" id="PTHR30154">
    <property type="entry name" value="LEUCINE-RESPONSIVE REGULATORY PROTEIN"/>
    <property type="match status" value="1"/>
</dbReference>
<dbReference type="Gene3D" id="1.10.10.10">
    <property type="entry name" value="Winged helix-like DNA-binding domain superfamily/Winged helix DNA-binding domain"/>
    <property type="match status" value="1"/>
</dbReference>
<keyword evidence="6" id="KW-1185">Reference proteome</keyword>
<reference evidence="5 6" key="1">
    <citation type="submission" date="2019-07" db="EMBL/GenBank/DDBJ databases">
        <title>Draft genome for Aliikangiella sp. M105.</title>
        <authorList>
            <person name="Wang G."/>
        </authorList>
    </citation>
    <scope>NUCLEOTIDE SEQUENCE [LARGE SCALE GENOMIC DNA]</scope>
    <source>
        <strain evidence="5 6">M105</strain>
    </source>
</reference>
<keyword evidence="3" id="KW-0804">Transcription</keyword>
<dbReference type="InterPro" id="IPR011008">
    <property type="entry name" value="Dimeric_a/b-barrel"/>
</dbReference>
<dbReference type="PANTHER" id="PTHR30154:SF53">
    <property type="entry name" value="HTH-TYPE TRANSCRIPTIONAL REGULATOR LRPC"/>
    <property type="match status" value="1"/>
</dbReference>
<comment type="caution">
    <text evidence="5">The sequence shown here is derived from an EMBL/GenBank/DDBJ whole genome shotgun (WGS) entry which is preliminary data.</text>
</comment>
<dbReference type="EMBL" id="VIKS01000004">
    <property type="protein sequence ID" value="TQV88383.1"/>
    <property type="molecule type" value="Genomic_DNA"/>
</dbReference>